<name>A0ACB8Z4E9_ARCLA</name>
<reference evidence="2" key="1">
    <citation type="journal article" date="2022" name="Mol. Ecol. Resour.">
        <title>The genomes of chicory, endive, great burdock and yacon provide insights into Asteraceae palaeo-polyploidization history and plant inulin production.</title>
        <authorList>
            <person name="Fan W."/>
            <person name="Wang S."/>
            <person name="Wang H."/>
            <person name="Wang A."/>
            <person name="Jiang F."/>
            <person name="Liu H."/>
            <person name="Zhao H."/>
            <person name="Xu D."/>
            <person name="Zhang Y."/>
        </authorList>
    </citation>
    <scope>NUCLEOTIDE SEQUENCE [LARGE SCALE GENOMIC DNA]</scope>
    <source>
        <strain evidence="2">cv. Niubang</strain>
    </source>
</reference>
<evidence type="ECO:0000313" key="2">
    <source>
        <dbReference type="Proteomes" id="UP001055879"/>
    </source>
</evidence>
<organism evidence="1 2">
    <name type="scientific">Arctium lappa</name>
    <name type="common">Greater burdock</name>
    <name type="synonym">Lappa major</name>
    <dbReference type="NCBI Taxonomy" id="4217"/>
    <lineage>
        <taxon>Eukaryota</taxon>
        <taxon>Viridiplantae</taxon>
        <taxon>Streptophyta</taxon>
        <taxon>Embryophyta</taxon>
        <taxon>Tracheophyta</taxon>
        <taxon>Spermatophyta</taxon>
        <taxon>Magnoliopsida</taxon>
        <taxon>eudicotyledons</taxon>
        <taxon>Gunneridae</taxon>
        <taxon>Pentapetalae</taxon>
        <taxon>asterids</taxon>
        <taxon>campanulids</taxon>
        <taxon>Asterales</taxon>
        <taxon>Asteraceae</taxon>
        <taxon>Carduoideae</taxon>
        <taxon>Cardueae</taxon>
        <taxon>Arctiinae</taxon>
        <taxon>Arctium</taxon>
    </lineage>
</organism>
<gene>
    <name evidence="1" type="ORF">L6452_32242</name>
</gene>
<keyword evidence="2" id="KW-1185">Reference proteome</keyword>
<accession>A0ACB8Z4E9</accession>
<evidence type="ECO:0000313" key="1">
    <source>
        <dbReference type="EMBL" id="KAI3692427.1"/>
    </source>
</evidence>
<sequence>MYVPNFICRTFYLLRDYATAEEIFPQIFKSLHPTYIPGGKRGLSNIKDSAFHCKTYKGFVEFTLFHLPN</sequence>
<dbReference type="EMBL" id="CM042057">
    <property type="protein sequence ID" value="KAI3692427.1"/>
    <property type="molecule type" value="Genomic_DNA"/>
</dbReference>
<protein>
    <submittedName>
        <fullName evidence="1">Uncharacterized protein</fullName>
    </submittedName>
</protein>
<proteinExistence type="predicted"/>
<dbReference type="Proteomes" id="UP001055879">
    <property type="component" value="Linkage Group LG11"/>
</dbReference>
<comment type="caution">
    <text evidence="1">The sequence shown here is derived from an EMBL/GenBank/DDBJ whole genome shotgun (WGS) entry which is preliminary data.</text>
</comment>
<reference evidence="1 2" key="2">
    <citation type="journal article" date="2022" name="Mol. Ecol. Resour.">
        <title>The genomes of chicory, endive, great burdock and yacon provide insights into Asteraceae paleo-polyploidization history and plant inulin production.</title>
        <authorList>
            <person name="Fan W."/>
            <person name="Wang S."/>
            <person name="Wang H."/>
            <person name="Wang A."/>
            <person name="Jiang F."/>
            <person name="Liu H."/>
            <person name="Zhao H."/>
            <person name="Xu D."/>
            <person name="Zhang Y."/>
        </authorList>
    </citation>
    <scope>NUCLEOTIDE SEQUENCE [LARGE SCALE GENOMIC DNA]</scope>
    <source>
        <strain evidence="2">cv. Niubang</strain>
    </source>
</reference>